<accession>A0A1U7NMG2</accession>
<gene>
    <name evidence="1" type="ORF">BO225_06355</name>
</gene>
<proteinExistence type="predicted"/>
<sequence>MVGENPCWKALNSSGSCFVMETVILALKGMSACLLARSKVVPRANVLIVKGVFFILFRENRGRYDVRSQDY</sequence>
<dbReference type="STRING" id="1862672.BO225_06355"/>
<protein>
    <submittedName>
        <fullName evidence="1">Uncharacterized protein</fullName>
    </submittedName>
</protein>
<organism evidence="1 2">
    <name type="scientific">Dubosiella newyorkensis</name>
    <dbReference type="NCBI Taxonomy" id="1862672"/>
    <lineage>
        <taxon>Bacteria</taxon>
        <taxon>Bacillati</taxon>
        <taxon>Bacillota</taxon>
        <taxon>Erysipelotrichia</taxon>
        <taxon>Erysipelotrichales</taxon>
        <taxon>Erysipelotrichaceae</taxon>
        <taxon>Dubosiella</taxon>
    </lineage>
</organism>
<dbReference type="EMBL" id="MPKA01000065">
    <property type="protein sequence ID" value="OLU46385.1"/>
    <property type="molecule type" value="Genomic_DNA"/>
</dbReference>
<comment type="caution">
    <text evidence="1">The sequence shown here is derived from an EMBL/GenBank/DDBJ whole genome shotgun (WGS) entry which is preliminary data.</text>
</comment>
<evidence type="ECO:0000313" key="2">
    <source>
        <dbReference type="Proteomes" id="UP000186705"/>
    </source>
</evidence>
<evidence type="ECO:0000313" key="1">
    <source>
        <dbReference type="EMBL" id="OLU46385.1"/>
    </source>
</evidence>
<dbReference type="AlphaFoldDB" id="A0A1U7NMG2"/>
<name>A0A1U7NMG2_9FIRM</name>
<reference evidence="1 2" key="1">
    <citation type="submission" date="2016-11" db="EMBL/GenBank/DDBJ databases">
        <title>Description of two novel members of the family Erysipelotrichaceae: Ileibacterium lipovorans gen. nov., sp. nov. and Dubosiella newyorkensis, gen. nov., sp. nov.</title>
        <authorList>
            <person name="Cox L.M."/>
            <person name="Sohn J."/>
            <person name="Tyrrell K.L."/>
            <person name="Citron D.M."/>
            <person name="Lawson P.A."/>
            <person name="Patel N.B."/>
            <person name="Iizumi T."/>
            <person name="Perez-Perez G.I."/>
            <person name="Goldstein E.J."/>
            <person name="Blaser M.J."/>
        </authorList>
    </citation>
    <scope>NUCLEOTIDE SEQUENCE [LARGE SCALE GENOMIC DNA]</scope>
    <source>
        <strain evidence="1 2">NYU-BL-A4</strain>
    </source>
</reference>
<dbReference type="Proteomes" id="UP000186705">
    <property type="component" value="Unassembled WGS sequence"/>
</dbReference>
<keyword evidence="2" id="KW-1185">Reference proteome</keyword>